<dbReference type="GO" id="GO:0045881">
    <property type="term" value="P:positive regulation of sporulation resulting in formation of a cellular spore"/>
    <property type="evidence" value="ECO:0007669"/>
    <property type="project" value="TreeGrafter"/>
</dbReference>
<keyword evidence="4" id="KW-0949">S-adenosyl-L-methionine</keyword>
<dbReference type="GO" id="GO:0032259">
    <property type="term" value="P:methylation"/>
    <property type="evidence" value="ECO:0007669"/>
    <property type="project" value="UniProtKB-KW"/>
</dbReference>
<evidence type="ECO:0000256" key="1">
    <source>
        <dbReference type="ARBA" id="ARBA00006594"/>
    </source>
</evidence>
<name>A0A1F8C1Q4_9BACT</name>
<evidence type="ECO:0000256" key="3">
    <source>
        <dbReference type="ARBA" id="ARBA00022679"/>
    </source>
</evidence>
<dbReference type="InterPro" id="IPR002295">
    <property type="entry name" value="N4/N6-MTase_EcoPI_Mod-like"/>
</dbReference>
<evidence type="ECO:0000259" key="5">
    <source>
        <dbReference type="SMART" id="SM00470"/>
    </source>
</evidence>
<dbReference type="InterPro" id="IPR036086">
    <property type="entry name" value="ParB/Sulfiredoxin_sf"/>
</dbReference>
<dbReference type="InterPro" id="IPR029063">
    <property type="entry name" value="SAM-dependent_MTases_sf"/>
</dbReference>
<evidence type="ECO:0000256" key="2">
    <source>
        <dbReference type="ARBA" id="ARBA00022603"/>
    </source>
</evidence>
<dbReference type="InterPro" id="IPR050336">
    <property type="entry name" value="Chromosome_partition/occlusion"/>
</dbReference>
<evidence type="ECO:0000256" key="4">
    <source>
        <dbReference type="ARBA" id="ARBA00022691"/>
    </source>
</evidence>
<dbReference type="SUPFAM" id="SSF110849">
    <property type="entry name" value="ParB/Sulfiredoxin"/>
    <property type="match status" value="1"/>
</dbReference>
<proteinExistence type="inferred from homology"/>
<dbReference type="PIRSF" id="PIRSF036758">
    <property type="entry name" value="Aden_M_ParB"/>
    <property type="match status" value="1"/>
</dbReference>
<dbReference type="GO" id="GO:0005694">
    <property type="term" value="C:chromosome"/>
    <property type="evidence" value="ECO:0007669"/>
    <property type="project" value="TreeGrafter"/>
</dbReference>
<dbReference type="PANTHER" id="PTHR33375:SF1">
    <property type="entry name" value="CHROMOSOME-PARTITIONING PROTEIN PARB-RELATED"/>
    <property type="match status" value="1"/>
</dbReference>
<evidence type="ECO:0000313" key="7">
    <source>
        <dbReference type="Proteomes" id="UP000178429"/>
    </source>
</evidence>
<feature type="domain" description="ParB-like N-terminal" evidence="5">
    <location>
        <begin position="11"/>
        <end position="101"/>
    </location>
</feature>
<keyword evidence="2" id="KW-0489">Methyltransferase</keyword>
<evidence type="ECO:0000313" key="6">
    <source>
        <dbReference type="EMBL" id="OGM70294.1"/>
    </source>
</evidence>
<dbReference type="GO" id="GO:0007059">
    <property type="term" value="P:chromosome segregation"/>
    <property type="evidence" value="ECO:0007669"/>
    <property type="project" value="TreeGrafter"/>
</dbReference>
<sequence>METVSNQLNIVQVDINELKPATYNPRKWSEEAIHGLKESIGEFGLVDPIIVNGAEKRKNIVIGGHFRLKVARDLGFKKIPVVYLNIPDESKEKELNLRLNKNLGDWDWKLLADFDENILSEIGFTSEELDDIFEIDITPEQFDLEKELQKLDIKEIKIQKGNVYALGDSRLMCGDSTVEADVLKLMDGEKADMCFTDPPYILDYLRGKKKYKGAITGFGAKRDRRYLETDVLPPDFTQLWMNNIAKIQKADFSIIIYENPKNLRTIWNELEKHWKYRNTIIWHLPNRMQGFAAKYKFFNKYDFAMVGTSGKVSLNMTPEEEPLLQEEYETAIFATSGKPNWESYEKGKKYCPTDFIEYKASDEKSSGQGIIFGTKPIEILTPYIKVLTKRGDLIIEPFGGSGSTLIAATKMKRKCYLMEKSPVYAEVIKKRWEKLAGKETKKIS</sequence>
<dbReference type="InterPro" id="IPR002052">
    <property type="entry name" value="DNA_methylase_N6_adenine_CS"/>
</dbReference>
<dbReference type="InterPro" id="IPR015840">
    <property type="entry name" value="DNA_MeTrfase_ParB"/>
</dbReference>
<reference evidence="6 7" key="1">
    <citation type="journal article" date="2016" name="Nat. Commun.">
        <title>Thousands of microbial genomes shed light on interconnected biogeochemical processes in an aquifer system.</title>
        <authorList>
            <person name="Anantharaman K."/>
            <person name="Brown C.T."/>
            <person name="Hug L.A."/>
            <person name="Sharon I."/>
            <person name="Castelle C.J."/>
            <person name="Probst A.J."/>
            <person name="Thomas B.C."/>
            <person name="Singh A."/>
            <person name="Wilkins M.J."/>
            <person name="Karaoz U."/>
            <person name="Brodie E.L."/>
            <person name="Williams K.H."/>
            <person name="Hubbard S.S."/>
            <person name="Banfield J.F."/>
        </authorList>
    </citation>
    <scope>NUCLEOTIDE SEQUENCE [LARGE SCALE GENOMIC DNA]</scope>
</reference>
<gene>
    <name evidence="6" type="ORF">A2975_04460</name>
</gene>
<dbReference type="Pfam" id="PF01555">
    <property type="entry name" value="N6_N4_Mtase"/>
    <property type="match status" value="1"/>
</dbReference>
<dbReference type="AlphaFoldDB" id="A0A1F8C1Q4"/>
<dbReference type="Pfam" id="PF02195">
    <property type="entry name" value="ParB_N"/>
    <property type="match status" value="1"/>
</dbReference>
<dbReference type="CDD" id="cd16401">
    <property type="entry name" value="ParB_N_like_MT"/>
    <property type="match status" value="1"/>
</dbReference>
<dbReference type="STRING" id="1802525.A2975_04460"/>
<protein>
    <recommendedName>
        <fullName evidence="5">ParB-like N-terminal domain-containing protein</fullName>
    </recommendedName>
</protein>
<dbReference type="EMBL" id="MGHL01000006">
    <property type="protein sequence ID" value="OGM70294.1"/>
    <property type="molecule type" value="Genomic_DNA"/>
</dbReference>
<dbReference type="InterPro" id="IPR002941">
    <property type="entry name" value="DNA_methylase_N4/N6"/>
</dbReference>
<dbReference type="GO" id="GO:0008170">
    <property type="term" value="F:N-methyltransferase activity"/>
    <property type="evidence" value="ECO:0007669"/>
    <property type="project" value="InterPro"/>
</dbReference>
<dbReference type="Proteomes" id="UP000178429">
    <property type="component" value="Unassembled WGS sequence"/>
</dbReference>
<dbReference type="PANTHER" id="PTHR33375">
    <property type="entry name" value="CHROMOSOME-PARTITIONING PROTEIN PARB-RELATED"/>
    <property type="match status" value="1"/>
</dbReference>
<dbReference type="PROSITE" id="PS00092">
    <property type="entry name" value="N6_MTASE"/>
    <property type="match status" value="1"/>
</dbReference>
<dbReference type="SUPFAM" id="SSF53335">
    <property type="entry name" value="S-adenosyl-L-methionine-dependent methyltransferases"/>
    <property type="match status" value="1"/>
</dbReference>
<accession>A0A1F8C1Q4</accession>
<keyword evidence="3" id="KW-0808">Transferase</keyword>
<dbReference type="Gene3D" id="3.40.50.150">
    <property type="entry name" value="Vaccinia Virus protein VP39"/>
    <property type="match status" value="1"/>
</dbReference>
<organism evidence="6 7">
    <name type="scientific">Candidatus Woesebacteria bacterium RIFCSPLOWO2_01_FULL_44_14</name>
    <dbReference type="NCBI Taxonomy" id="1802525"/>
    <lineage>
        <taxon>Bacteria</taxon>
        <taxon>Candidatus Woeseibacteriota</taxon>
    </lineage>
</organism>
<dbReference type="Gene3D" id="3.90.1530.10">
    <property type="entry name" value="Conserved hypothetical protein from pyrococcus furiosus pfu- 392566-001, ParB domain"/>
    <property type="match status" value="1"/>
</dbReference>
<dbReference type="InterPro" id="IPR003115">
    <property type="entry name" value="ParB_N"/>
</dbReference>
<comment type="caution">
    <text evidence="6">The sequence shown here is derived from an EMBL/GenBank/DDBJ whole genome shotgun (WGS) entry which is preliminary data.</text>
</comment>
<dbReference type="GO" id="GO:0003677">
    <property type="term" value="F:DNA binding"/>
    <property type="evidence" value="ECO:0007669"/>
    <property type="project" value="InterPro"/>
</dbReference>
<comment type="similarity">
    <text evidence="1">Belongs to the N(4)/N(6)-methyltransferase family.</text>
</comment>
<dbReference type="SMART" id="SM00470">
    <property type="entry name" value="ParB"/>
    <property type="match status" value="1"/>
</dbReference>
<dbReference type="PRINTS" id="PR00506">
    <property type="entry name" value="D21N6MTFRASE"/>
</dbReference>